<protein>
    <submittedName>
        <fullName evidence="2">Uncharacterized protein</fullName>
    </submittedName>
</protein>
<dbReference type="Proteomes" id="UP000031802">
    <property type="component" value="Unassembled WGS sequence"/>
</dbReference>
<accession>A0A0B8T416</accession>
<dbReference type="RefSeq" id="WP_037494327.1">
    <property type="nucleotide sequence ID" value="NZ_JJMU01000002.1"/>
</dbReference>
<comment type="caution">
    <text evidence="2">The sequence shown here is derived from an EMBL/GenBank/DDBJ whole genome shotgun (WGS) entry which is preliminary data.</text>
</comment>
<dbReference type="EMBL" id="JJMU01000002">
    <property type="protein sequence ID" value="KGE16076.1"/>
    <property type="molecule type" value="Genomic_DNA"/>
</dbReference>
<evidence type="ECO:0000256" key="1">
    <source>
        <dbReference type="SAM" id="SignalP"/>
    </source>
</evidence>
<dbReference type="AlphaFoldDB" id="A0A0B8T416"/>
<organism evidence="2 3">
    <name type="scientific">Sphingobacterium deserti</name>
    <dbReference type="NCBI Taxonomy" id="1229276"/>
    <lineage>
        <taxon>Bacteria</taxon>
        <taxon>Pseudomonadati</taxon>
        <taxon>Bacteroidota</taxon>
        <taxon>Sphingobacteriia</taxon>
        <taxon>Sphingobacteriales</taxon>
        <taxon>Sphingobacteriaceae</taxon>
        <taxon>Sphingobacterium</taxon>
    </lineage>
</organism>
<keyword evidence="1" id="KW-0732">Signal</keyword>
<evidence type="ECO:0000313" key="3">
    <source>
        <dbReference type="Proteomes" id="UP000031802"/>
    </source>
</evidence>
<name>A0A0B8T416_9SPHI</name>
<gene>
    <name evidence="2" type="ORF">DI53_0191</name>
</gene>
<dbReference type="OrthoDB" id="9846325at2"/>
<evidence type="ECO:0000313" key="2">
    <source>
        <dbReference type="EMBL" id="KGE16076.1"/>
    </source>
</evidence>
<reference evidence="2 3" key="2">
    <citation type="journal article" date="2015" name="PLoS ONE">
        <title>Whole-Genome Optical Mapping and Finished Genome Sequence of Sphingobacterium deserti sp. nov., a New Species Isolated from the Western Desert of China.</title>
        <authorList>
            <person name="Teng C."/>
            <person name="Zhou Z."/>
            <person name="Molnar I."/>
            <person name="Li X."/>
            <person name="Tang R."/>
            <person name="Chen M."/>
            <person name="Wang L."/>
            <person name="Su S."/>
            <person name="Zhang W."/>
            <person name="Lin M."/>
        </authorList>
    </citation>
    <scope>NUCLEOTIDE SEQUENCE [LARGE SCALE GENOMIC DNA]</scope>
    <source>
        <strain evidence="3">ACCC05744</strain>
    </source>
</reference>
<proteinExistence type="predicted"/>
<keyword evidence="3" id="KW-1185">Reference proteome</keyword>
<feature type="signal peptide" evidence="1">
    <location>
        <begin position="1"/>
        <end position="21"/>
    </location>
</feature>
<feature type="chain" id="PRO_5002142209" evidence="1">
    <location>
        <begin position="22"/>
        <end position="195"/>
    </location>
</feature>
<sequence>MFKTKILLFLLFGLLSFELDAQSIFDSMTYKALPPTQAIPITPMPSLPPLEDKLKGEYYQRKSIELYEKRLENEARALKLQEQNISNKRVNNKELYEIQSFRTVTKSNGDFISSSMSHNSTLEIVDNKYVKLDIPKLDLKDVFIIEEELVVDDLPVYKLSGSEDYIFILDSDNEKVLLGLVLDGLTHNYILTLLL</sequence>
<reference evidence="3" key="1">
    <citation type="submission" date="2014-04" db="EMBL/GenBank/DDBJ databases">
        <title>Whole-Genome optical mapping and complete genome sequence of Sphingobacterium deserti sp. nov., a new spaces isolated from desert in the west of China.</title>
        <authorList>
            <person name="Teng C."/>
            <person name="Zhou Z."/>
            <person name="Li X."/>
            <person name="Chen M."/>
            <person name="Lin M."/>
            <person name="Wang L."/>
            <person name="Su S."/>
            <person name="Zhang C."/>
            <person name="Zhang W."/>
        </authorList>
    </citation>
    <scope>NUCLEOTIDE SEQUENCE [LARGE SCALE GENOMIC DNA]</scope>
    <source>
        <strain evidence="3">ACCC05744</strain>
    </source>
</reference>